<evidence type="ECO:0000313" key="4">
    <source>
        <dbReference type="EMBL" id="JAI15230.1"/>
    </source>
</evidence>
<evidence type="ECO:0000256" key="2">
    <source>
        <dbReference type="ARBA" id="ARBA00023002"/>
    </source>
</evidence>
<dbReference type="EMBL" id="GDAI01002373">
    <property type="protein sequence ID" value="JAI15230.1"/>
    <property type="molecule type" value="mRNA"/>
</dbReference>
<reference evidence="4" key="1">
    <citation type="journal article" date="2015" name="Insect Biochem. Mol. Biol.">
        <title>An insight into the sialome of the horse fly, Tabanus bromius.</title>
        <authorList>
            <person name="Ribeiro J.M."/>
            <person name="Kazimirova M."/>
            <person name="Takac P."/>
            <person name="Andersen J.F."/>
            <person name="Francischetti I.M."/>
        </authorList>
    </citation>
    <scope>NUCLEOTIDE SEQUENCE</scope>
</reference>
<dbReference type="GO" id="GO:0004022">
    <property type="term" value="F:alcohol dehydrogenase (NAD+) activity"/>
    <property type="evidence" value="ECO:0007669"/>
    <property type="project" value="InterPro"/>
</dbReference>
<keyword evidence="2" id="KW-0560">Oxidoreductase</keyword>
<dbReference type="PRINTS" id="PR01167">
    <property type="entry name" value="INSADHFAMILY"/>
</dbReference>
<accession>A0A0K8TMT0</accession>
<feature type="non-terminal residue" evidence="4">
    <location>
        <position position="1"/>
    </location>
</feature>
<evidence type="ECO:0000256" key="3">
    <source>
        <dbReference type="RuleBase" id="RU000363"/>
    </source>
</evidence>
<dbReference type="InterPro" id="IPR002347">
    <property type="entry name" value="SDR_fam"/>
</dbReference>
<dbReference type="SUPFAM" id="SSF51735">
    <property type="entry name" value="NAD(P)-binding Rossmann-fold domains"/>
    <property type="match status" value="1"/>
</dbReference>
<organism evidence="4">
    <name type="scientific">Tabanus bromius</name>
    <name type="common">Band-eyed brown horse fly</name>
    <dbReference type="NCBI Taxonomy" id="304241"/>
    <lineage>
        <taxon>Eukaryota</taxon>
        <taxon>Metazoa</taxon>
        <taxon>Ecdysozoa</taxon>
        <taxon>Arthropoda</taxon>
        <taxon>Hexapoda</taxon>
        <taxon>Insecta</taxon>
        <taxon>Pterygota</taxon>
        <taxon>Neoptera</taxon>
        <taxon>Endopterygota</taxon>
        <taxon>Diptera</taxon>
        <taxon>Brachycera</taxon>
        <taxon>Tabanomorpha</taxon>
        <taxon>Tabanoidea</taxon>
        <taxon>Tabanidae</taxon>
        <taxon>Tabanus</taxon>
    </lineage>
</organism>
<evidence type="ECO:0000256" key="1">
    <source>
        <dbReference type="ARBA" id="ARBA00006484"/>
    </source>
</evidence>
<dbReference type="PANTHER" id="PTHR44229">
    <property type="entry name" value="15-HYDROXYPROSTAGLANDIN DEHYDROGENASE [NAD(+)]"/>
    <property type="match status" value="1"/>
</dbReference>
<sequence>LSSEHPKAKIIFLSLDMANKDSIHKSLEQVAKEFKFIDILINCVGIVDETQPELVITVNLIGAIHSTLKAVELMSKDKGGRGGFLINVASVLGLIPDFTHCIFSASKHGLIGFTRSIASDVYYKHTGIKVNAFCPGKTETPLGKKYIENATLEYGLPYITNVSESKGQTTEECAATLIKALEADKNEAVWISDNAELTEVTFPTYWAPRQD</sequence>
<dbReference type="InterPro" id="IPR036291">
    <property type="entry name" value="NAD(P)-bd_dom_sf"/>
</dbReference>
<dbReference type="PRINTS" id="PR01169">
    <property type="entry name" value="CERATITISADH"/>
</dbReference>
<proteinExistence type="evidence at transcript level"/>
<dbReference type="GO" id="GO:0005737">
    <property type="term" value="C:cytoplasm"/>
    <property type="evidence" value="ECO:0007669"/>
    <property type="project" value="TreeGrafter"/>
</dbReference>
<name>A0A0K8TMT0_TABBR</name>
<comment type="similarity">
    <text evidence="1 3">Belongs to the short-chain dehydrogenases/reductases (SDR) family.</text>
</comment>
<dbReference type="AlphaFoldDB" id="A0A0K8TMT0"/>
<protein>
    <submittedName>
        <fullName evidence="4">Putative 15-hydroxyprostaglandin dehydrogenase</fullName>
    </submittedName>
</protein>
<dbReference type="PANTHER" id="PTHR44229:SF8">
    <property type="entry name" value="ALCOHOL DEHYDROGENASE-RELATED"/>
    <property type="match status" value="1"/>
</dbReference>
<dbReference type="InterPro" id="IPR002426">
    <property type="entry name" value="ADH_Ceratitis-type"/>
</dbReference>
<dbReference type="Gene3D" id="3.40.50.720">
    <property type="entry name" value="NAD(P)-binding Rossmann-like Domain"/>
    <property type="match status" value="1"/>
</dbReference>
<dbReference type="PRINTS" id="PR00080">
    <property type="entry name" value="SDRFAMILY"/>
</dbReference>
<dbReference type="Pfam" id="PF00106">
    <property type="entry name" value="adh_short"/>
    <property type="match status" value="1"/>
</dbReference>